<dbReference type="InterPro" id="IPR011009">
    <property type="entry name" value="Kinase-like_dom_sf"/>
</dbReference>
<evidence type="ECO:0000313" key="3">
    <source>
        <dbReference type="EMBL" id="SHF12081.1"/>
    </source>
</evidence>
<dbReference type="EMBL" id="FQVH01000012">
    <property type="protein sequence ID" value="SHF12081.1"/>
    <property type="molecule type" value="Genomic_DNA"/>
</dbReference>
<dbReference type="SMART" id="SM00220">
    <property type="entry name" value="S_TKc"/>
    <property type="match status" value="1"/>
</dbReference>
<proteinExistence type="predicted"/>
<keyword evidence="1" id="KW-0812">Transmembrane</keyword>
<dbReference type="PANTHER" id="PTHR44167:SF24">
    <property type="entry name" value="SERINE_THREONINE-PROTEIN KINASE CHK2"/>
    <property type="match status" value="1"/>
</dbReference>
<feature type="transmembrane region" description="Helical" evidence="1">
    <location>
        <begin position="264"/>
        <end position="284"/>
    </location>
</feature>
<dbReference type="PANTHER" id="PTHR44167">
    <property type="entry name" value="OVARIAN-SPECIFIC SERINE/THREONINE-PROTEIN KINASE LOK-RELATED"/>
    <property type="match status" value="1"/>
</dbReference>
<evidence type="ECO:0000313" key="4">
    <source>
        <dbReference type="Proteomes" id="UP000184088"/>
    </source>
</evidence>
<dbReference type="PROSITE" id="PS50011">
    <property type="entry name" value="PROTEIN_KINASE_DOM"/>
    <property type="match status" value="1"/>
</dbReference>
<dbReference type="PROSITE" id="PS00108">
    <property type="entry name" value="PROTEIN_KINASE_ST"/>
    <property type="match status" value="1"/>
</dbReference>
<keyword evidence="3" id="KW-0723">Serine/threonine-protein kinase</keyword>
<name>A0A1M4Z1Z7_9THEO</name>
<dbReference type="STRING" id="1121256.SAMN02746089_01332"/>
<keyword evidence="3" id="KW-0808">Transferase</keyword>
<accession>A0A1M4Z1Z7</accession>
<organism evidence="3 4">
    <name type="scientific">Caldanaerobius fijiensis DSM 17918</name>
    <dbReference type="NCBI Taxonomy" id="1121256"/>
    <lineage>
        <taxon>Bacteria</taxon>
        <taxon>Bacillati</taxon>
        <taxon>Bacillota</taxon>
        <taxon>Clostridia</taxon>
        <taxon>Thermoanaerobacterales</taxon>
        <taxon>Thermoanaerobacteraceae</taxon>
        <taxon>Caldanaerobius</taxon>
    </lineage>
</organism>
<keyword evidence="1" id="KW-0472">Membrane</keyword>
<dbReference type="Pfam" id="PF00069">
    <property type="entry name" value="Pkinase"/>
    <property type="match status" value="1"/>
</dbReference>
<reference evidence="3 4" key="1">
    <citation type="submission" date="2016-11" db="EMBL/GenBank/DDBJ databases">
        <authorList>
            <person name="Jaros S."/>
            <person name="Januszkiewicz K."/>
            <person name="Wedrychowicz H."/>
        </authorList>
    </citation>
    <scope>NUCLEOTIDE SEQUENCE [LARGE SCALE GENOMIC DNA]</scope>
    <source>
        <strain evidence="3 4">DSM 17918</strain>
    </source>
</reference>
<feature type="domain" description="Protein kinase" evidence="2">
    <location>
        <begin position="18"/>
        <end position="269"/>
    </location>
</feature>
<keyword evidence="1" id="KW-1133">Transmembrane helix</keyword>
<dbReference type="OrthoDB" id="583109at2"/>
<evidence type="ECO:0000259" key="2">
    <source>
        <dbReference type="PROSITE" id="PS50011"/>
    </source>
</evidence>
<dbReference type="Gene3D" id="1.10.510.10">
    <property type="entry name" value="Transferase(Phosphotransferase) domain 1"/>
    <property type="match status" value="1"/>
</dbReference>
<dbReference type="InterPro" id="IPR008271">
    <property type="entry name" value="Ser/Thr_kinase_AS"/>
</dbReference>
<gene>
    <name evidence="3" type="ORF">SAMN02746089_01332</name>
</gene>
<dbReference type="SUPFAM" id="SSF56112">
    <property type="entry name" value="Protein kinase-like (PK-like)"/>
    <property type="match status" value="1"/>
</dbReference>
<dbReference type="AlphaFoldDB" id="A0A1M4Z1Z7"/>
<keyword evidence="4" id="KW-1185">Reference proteome</keyword>
<dbReference type="GO" id="GO:0005524">
    <property type="term" value="F:ATP binding"/>
    <property type="evidence" value="ECO:0007669"/>
    <property type="project" value="InterPro"/>
</dbReference>
<dbReference type="RefSeq" id="WP_073343080.1">
    <property type="nucleotide sequence ID" value="NZ_FQVH01000012.1"/>
</dbReference>
<evidence type="ECO:0000256" key="1">
    <source>
        <dbReference type="SAM" id="Phobius"/>
    </source>
</evidence>
<dbReference type="InterPro" id="IPR000719">
    <property type="entry name" value="Prot_kinase_dom"/>
</dbReference>
<dbReference type="Proteomes" id="UP000184088">
    <property type="component" value="Unassembled WGS sequence"/>
</dbReference>
<protein>
    <submittedName>
        <fullName evidence="3">Serine/threonine protein kinase</fullName>
    </submittedName>
</protein>
<dbReference type="GO" id="GO:0004674">
    <property type="term" value="F:protein serine/threonine kinase activity"/>
    <property type="evidence" value="ECO:0007669"/>
    <property type="project" value="UniProtKB-KW"/>
</dbReference>
<keyword evidence="3" id="KW-0418">Kinase</keyword>
<sequence>MRIREGDIIKGRWSKKSYEVIKKLGEGGLGIVFLTKCMDDGQKYAVKVFDNVMNAAREYRLLKEFSHLQYIPYVYGLDDMLSGQAGFIVMEYIHGDNLQSFLKCYKLSVKNVIGISVVLLKLLGEFHKKGYAYADLKPENIMIDKNKKLLRIVDIGGLMKFGMGVKEYTPRFDRASWGYGLRKADRAYDLFGLGILLLELLSGRRCNPDRCELKDLLRNIKFTSPVVYNIVEMCFKGEDVNRVFDYAYSNYKKENMAAAKIDKFLNIFLTVGLVFLFLFVLIWYNTIL</sequence>